<organism evidence="1 2">
    <name type="scientific">Lactiplantibacillus fabifermentans DSM 21115</name>
    <dbReference type="NCBI Taxonomy" id="1413187"/>
    <lineage>
        <taxon>Bacteria</taxon>
        <taxon>Bacillati</taxon>
        <taxon>Bacillota</taxon>
        <taxon>Bacilli</taxon>
        <taxon>Lactobacillales</taxon>
        <taxon>Lactobacillaceae</taxon>
        <taxon>Lactiplantibacillus</taxon>
    </lineage>
</organism>
<evidence type="ECO:0000313" key="1">
    <source>
        <dbReference type="EMBL" id="KRO26478.1"/>
    </source>
</evidence>
<name>A0A0R2NL27_9LACO</name>
<evidence type="ECO:0000313" key="2">
    <source>
        <dbReference type="Proteomes" id="UP000050920"/>
    </source>
</evidence>
<sequence>MSLRRCCLAGLGDTFSVALTVSSKAINLSSTTPIMASNISGVTSDPAGTSPITLASCNSPKIATNWSRLDLSNRIVFFFQTKLYLLASARILVPSMNETSLINPCCSKNTVKLPRLLSVNFANSSEILKRQIVRYEGTWSAINQPAGLFSRANFSIRRLLKMPYV</sequence>
<gene>
    <name evidence="1" type="ORF">DY78_GL000909</name>
</gene>
<dbReference type="EMBL" id="AYGX02000131">
    <property type="protein sequence ID" value="KRO26478.1"/>
    <property type="molecule type" value="Genomic_DNA"/>
</dbReference>
<comment type="caution">
    <text evidence="1">The sequence shown here is derived from an EMBL/GenBank/DDBJ whole genome shotgun (WGS) entry which is preliminary data.</text>
</comment>
<dbReference type="Proteomes" id="UP000050920">
    <property type="component" value="Unassembled WGS sequence"/>
</dbReference>
<protein>
    <submittedName>
        <fullName evidence="1">Uncharacterized protein</fullName>
    </submittedName>
</protein>
<accession>A0A0R2NL27</accession>
<keyword evidence="2" id="KW-1185">Reference proteome</keyword>
<dbReference type="AlphaFoldDB" id="A0A0R2NL27"/>
<reference evidence="1 2" key="1">
    <citation type="journal article" date="2015" name="Genome Announc.">
        <title>Expanding the biotechnology potential of lactobacilli through comparative genomics of 213 strains and associated genera.</title>
        <authorList>
            <person name="Sun Z."/>
            <person name="Harris H.M."/>
            <person name="McCann A."/>
            <person name="Guo C."/>
            <person name="Argimon S."/>
            <person name="Zhang W."/>
            <person name="Yang X."/>
            <person name="Jeffery I.B."/>
            <person name="Cooney J.C."/>
            <person name="Kagawa T.F."/>
            <person name="Liu W."/>
            <person name="Song Y."/>
            <person name="Salvetti E."/>
            <person name="Wrobel A."/>
            <person name="Rasinkangas P."/>
            <person name="Parkhill J."/>
            <person name="Rea M.C."/>
            <person name="O'Sullivan O."/>
            <person name="Ritari J."/>
            <person name="Douillard F.P."/>
            <person name="Paul Ross R."/>
            <person name="Yang R."/>
            <person name="Briner A.E."/>
            <person name="Felis G.E."/>
            <person name="de Vos W.M."/>
            <person name="Barrangou R."/>
            <person name="Klaenhammer T.R."/>
            <person name="Caufield P.W."/>
            <person name="Cui Y."/>
            <person name="Zhang H."/>
            <person name="O'Toole P.W."/>
        </authorList>
    </citation>
    <scope>NUCLEOTIDE SEQUENCE [LARGE SCALE GENOMIC DNA]</scope>
    <source>
        <strain evidence="1 2">DSM 21115</strain>
    </source>
</reference>
<proteinExistence type="predicted"/>